<dbReference type="InterPro" id="IPR038713">
    <property type="entry name" value="Terminase_Gp1_N_sf"/>
</dbReference>
<dbReference type="Gene3D" id="1.10.10.1400">
    <property type="entry name" value="Terminase, small subunit, N-terminal DNA-binding domain, HTH motif"/>
    <property type="match status" value="1"/>
</dbReference>
<dbReference type="AlphaFoldDB" id="A0A0F9NJG5"/>
<sequence>MVLNLLNGMPEYEAYIQAGYAVKGARANASRLIAKDSFQQRLKALQVGIATKTTEIAVKTAVQNIMTAEERKVRLTVLANEDNATQYGYQRAPNISAIAELNKMAGDYAPEKHAVLGNIVIEVVYKGD</sequence>
<protein>
    <submittedName>
        <fullName evidence="1">Uncharacterized protein</fullName>
    </submittedName>
</protein>
<gene>
    <name evidence="1" type="ORF">LCGC14_1253240</name>
</gene>
<name>A0A0F9NJG5_9ZZZZ</name>
<comment type="caution">
    <text evidence="1">The sequence shown here is derived from an EMBL/GenBank/DDBJ whole genome shotgun (WGS) entry which is preliminary data.</text>
</comment>
<organism evidence="1">
    <name type="scientific">marine sediment metagenome</name>
    <dbReference type="NCBI Taxonomy" id="412755"/>
    <lineage>
        <taxon>unclassified sequences</taxon>
        <taxon>metagenomes</taxon>
        <taxon>ecological metagenomes</taxon>
    </lineage>
</organism>
<evidence type="ECO:0000313" key="1">
    <source>
        <dbReference type="EMBL" id="KKM88985.1"/>
    </source>
</evidence>
<dbReference type="EMBL" id="LAZR01006887">
    <property type="protein sequence ID" value="KKM88985.1"/>
    <property type="molecule type" value="Genomic_DNA"/>
</dbReference>
<dbReference type="InterPro" id="IPR005335">
    <property type="entry name" value="Terminase_ssu"/>
</dbReference>
<proteinExistence type="predicted"/>
<accession>A0A0F9NJG5</accession>
<reference evidence="1" key="1">
    <citation type="journal article" date="2015" name="Nature">
        <title>Complex archaea that bridge the gap between prokaryotes and eukaryotes.</title>
        <authorList>
            <person name="Spang A."/>
            <person name="Saw J.H."/>
            <person name="Jorgensen S.L."/>
            <person name="Zaremba-Niedzwiedzka K."/>
            <person name="Martijn J."/>
            <person name="Lind A.E."/>
            <person name="van Eijk R."/>
            <person name="Schleper C."/>
            <person name="Guy L."/>
            <person name="Ettema T.J."/>
        </authorList>
    </citation>
    <scope>NUCLEOTIDE SEQUENCE</scope>
</reference>
<dbReference type="Pfam" id="PF03592">
    <property type="entry name" value="Terminase_2"/>
    <property type="match status" value="1"/>
</dbReference>